<evidence type="ECO:0000313" key="6">
    <source>
        <dbReference type="Proteomes" id="UP000033918"/>
    </source>
</evidence>
<dbReference type="Gene3D" id="3.40.50.300">
    <property type="entry name" value="P-loop containing nucleotide triphosphate hydrolases"/>
    <property type="match status" value="1"/>
</dbReference>
<organism evidence="5 6">
    <name type="scientific">Candidatus Wolfebacteria bacterium GW2011_GWB1_41_12</name>
    <dbReference type="NCBI Taxonomy" id="1619006"/>
    <lineage>
        <taxon>Bacteria</taxon>
        <taxon>Candidatus Wolfeibacteriota</taxon>
    </lineage>
</organism>
<gene>
    <name evidence="5" type="ORF">UU38_C0001G0157</name>
</gene>
<dbReference type="Pfam" id="PF13541">
    <property type="entry name" value="ChlI"/>
    <property type="match status" value="1"/>
</dbReference>
<dbReference type="PRINTS" id="PR01657">
    <property type="entry name" value="MCMFAMILY"/>
</dbReference>
<dbReference type="Pfam" id="PF01078">
    <property type="entry name" value="Mg_chelatase"/>
    <property type="match status" value="1"/>
</dbReference>
<dbReference type="SMART" id="SM00382">
    <property type="entry name" value="AAA"/>
    <property type="match status" value="1"/>
</dbReference>
<dbReference type="Pfam" id="PF13335">
    <property type="entry name" value="Mg_chelatase_C"/>
    <property type="match status" value="1"/>
</dbReference>
<dbReference type="InterPro" id="IPR004482">
    <property type="entry name" value="Mg_chelat-rel"/>
</dbReference>
<keyword evidence="3" id="KW-0067">ATP-binding</keyword>
<dbReference type="InterPro" id="IPR020568">
    <property type="entry name" value="Ribosomal_Su5_D2-typ_SF"/>
</dbReference>
<name>A0A0G0WXW3_9BACT</name>
<dbReference type="InterPro" id="IPR027417">
    <property type="entry name" value="P-loop_NTPase"/>
</dbReference>
<sequence>MPGMQKEGVKNFSKLYSAELEGIDARLIEVETDINVGLHSFNIVGLADKALKEAKERVSSALKNSGVKPPTKENRRITVNLAPADIKKAGSQYDLAIALGYLLATKQIKEFDAADKIFVGELSLDGSLRPINGGLNIAQMAKKKGFKFLFLPKKNAFEAAVISGINIAPVSHLEELINHLEERELISFQKPIDIRNLSGREGVSVDISEIKGQENAKRALMVAAAGGHNILMFGPPGAGKTMLAQALVSILTPPEPEEAIEITRIYSAAGFLKEKNFINFRPFRAPHHSASPVSIIGGGVEPRPGEISLAHRGVLFLDEIPEFRRDLLEALRQPLESGAVCISRAKGVMNFPARFLLAAAMNPCPCGYSSDPGKECRCSANEVFRYQKKISGPLIDRIDIQIEVPRLKIEELRKPKKDDTGDEIRNKVAKARKIQEERFVKTKPRIRLNSEMSSKQVDEFVNFSSEAENFLKNILEKSFISGRGYYRILKTARTIADLEEKEKVSASHLAEAFQYRVREKE</sequence>
<dbReference type="CDD" id="cd00009">
    <property type="entry name" value="AAA"/>
    <property type="match status" value="1"/>
</dbReference>
<dbReference type="EMBL" id="LCAK01000001">
    <property type="protein sequence ID" value="KKR89255.1"/>
    <property type="molecule type" value="Genomic_DNA"/>
</dbReference>
<dbReference type="InterPro" id="IPR000523">
    <property type="entry name" value="Mg_chelatse_chII-like_cat_dom"/>
</dbReference>
<evidence type="ECO:0000313" key="5">
    <source>
        <dbReference type="EMBL" id="KKR89255.1"/>
    </source>
</evidence>
<evidence type="ECO:0000256" key="3">
    <source>
        <dbReference type="ARBA" id="ARBA00022840"/>
    </source>
</evidence>
<dbReference type="Proteomes" id="UP000033918">
    <property type="component" value="Unassembled WGS sequence"/>
</dbReference>
<dbReference type="PATRIC" id="fig|1619006.3.peg.164"/>
<comment type="caution">
    <text evidence="5">The sequence shown here is derived from an EMBL/GenBank/DDBJ whole genome shotgun (WGS) entry which is preliminary data.</text>
</comment>
<dbReference type="InterPro" id="IPR025158">
    <property type="entry name" value="Mg_chelat-rel_C"/>
</dbReference>
<evidence type="ECO:0000259" key="4">
    <source>
        <dbReference type="SMART" id="SM00382"/>
    </source>
</evidence>
<reference evidence="5 6" key="1">
    <citation type="journal article" date="2015" name="Nature">
        <title>rRNA introns, odd ribosomes, and small enigmatic genomes across a large radiation of phyla.</title>
        <authorList>
            <person name="Brown C.T."/>
            <person name="Hug L.A."/>
            <person name="Thomas B.C."/>
            <person name="Sharon I."/>
            <person name="Castelle C.J."/>
            <person name="Singh A."/>
            <person name="Wilkins M.J."/>
            <person name="Williams K.H."/>
            <person name="Banfield J.F."/>
        </authorList>
    </citation>
    <scope>NUCLEOTIDE SEQUENCE [LARGE SCALE GENOMIC DNA]</scope>
</reference>
<protein>
    <submittedName>
        <fullName evidence="5">Mg chelatase, subunit ChlI</fullName>
    </submittedName>
</protein>
<dbReference type="Gene3D" id="3.30.230.10">
    <property type="match status" value="1"/>
</dbReference>
<keyword evidence="2" id="KW-0547">Nucleotide-binding</keyword>
<dbReference type="InterPro" id="IPR001208">
    <property type="entry name" value="MCM_dom"/>
</dbReference>
<dbReference type="GO" id="GO:0003677">
    <property type="term" value="F:DNA binding"/>
    <property type="evidence" value="ECO:0007669"/>
    <property type="project" value="InterPro"/>
</dbReference>
<comment type="similarity">
    <text evidence="1">Belongs to the Mg-chelatase subunits D/I family. ComM subfamily.</text>
</comment>
<dbReference type="SUPFAM" id="SSF52540">
    <property type="entry name" value="P-loop containing nucleoside triphosphate hydrolases"/>
    <property type="match status" value="1"/>
</dbReference>
<evidence type="ECO:0000256" key="1">
    <source>
        <dbReference type="ARBA" id="ARBA00006354"/>
    </source>
</evidence>
<dbReference type="InterPro" id="IPR003593">
    <property type="entry name" value="AAA+_ATPase"/>
</dbReference>
<proteinExistence type="inferred from homology"/>
<dbReference type="NCBIfam" id="TIGR00368">
    <property type="entry name" value="YifB family Mg chelatase-like AAA ATPase"/>
    <property type="match status" value="1"/>
</dbReference>
<feature type="domain" description="AAA+ ATPase" evidence="4">
    <location>
        <begin position="226"/>
        <end position="408"/>
    </location>
</feature>
<dbReference type="PANTHER" id="PTHR32039">
    <property type="entry name" value="MAGNESIUM-CHELATASE SUBUNIT CHLI"/>
    <property type="match status" value="1"/>
</dbReference>
<dbReference type="InterPro" id="IPR014721">
    <property type="entry name" value="Ribsml_uS5_D2-typ_fold_subgr"/>
</dbReference>
<dbReference type="PANTHER" id="PTHR32039:SF7">
    <property type="entry name" value="COMPETENCE PROTEIN COMM"/>
    <property type="match status" value="1"/>
</dbReference>
<dbReference type="AlphaFoldDB" id="A0A0G0WXW3"/>
<accession>A0A0G0WXW3</accession>
<evidence type="ECO:0000256" key="2">
    <source>
        <dbReference type="ARBA" id="ARBA00022741"/>
    </source>
</evidence>
<dbReference type="InterPro" id="IPR045006">
    <property type="entry name" value="CHLI-like"/>
</dbReference>
<dbReference type="SUPFAM" id="SSF54211">
    <property type="entry name" value="Ribosomal protein S5 domain 2-like"/>
    <property type="match status" value="1"/>
</dbReference>
<dbReference type="GO" id="GO:0005524">
    <property type="term" value="F:ATP binding"/>
    <property type="evidence" value="ECO:0007669"/>
    <property type="project" value="UniProtKB-KW"/>
</dbReference>